<dbReference type="PANTHER" id="PTHR47163">
    <property type="entry name" value="DDE_TNP_IS1595 DOMAIN-CONTAINING PROTEIN"/>
    <property type="match status" value="1"/>
</dbReference>
<protein>
    <recommendedName>
        <fullName evidence="2">ISXO2-like transposase domain-containing protein</fullName>
    </recommendedName>
</protein>
<dbReference type="InterPro" id="IPR053164">
    <property type="entry name" value="IS1016-like_transposase"/>
</dbReference>
<feature type="compositionally biased region" description="Basic and acidic residues" evidence="1">
    <location>
        <begin position="361"/>
        <end position="376"/>
    </location>
</feature>
<gene>
    <name evidence="3" type="ORF">LCOR_12227.1</name>
</gene>
<feature type="region of interest" description="Disordered" evidence="1">
    <location>
        <begin position="355"/>
        <end position="404"/>
    </location>
</feature>
<reference evidence="3" key="1">
    <citation type="submission" date="2013-08" db="EMBL/GenBank/DDBJ databases">
        <title>Gene expansion shapes genome architecture in the human pathogen Lichtheimia corymbifera: an evolutionary genomics analysis in the ancient terrestrial Mucorales (Mucoromycotina).</title>
        <authorList>
            <person name="Schwartze V.U."/>
            <person name="Winter S."/>
            <person name="Shelest E."/>
            <person name="Marcet-Houben M."/>
            <person name="Horn F."/>
            <person name="Wehner S."/>
            <person name="Hoffmann K."/>
            <person name="Riege K."/>
            <person name="Sammeth M."/>
            <person name="Nowrousian M."/>
            <person name="Valiante V."/>
            <person name="Linde J."/>
            <person name="Jacobsen I.D."/>
            <person name="Marz M."/>
            <person name="Brakhage A.A."/>
            <person name="Gabaldon T."/>
            <person name="Bocker S."/>
            <person name="Voigt K."/>
        </authorList>
    </citation>
    <scope>NUCLEOTIDE SEQUENCE [LARGE SCALE GENOMIC DNA]</scope>
    <source>
        <strain evidence="3">FSU 9682</strain>
    </source>
</reference>
<evidence type="ECO:0000313" key="4">
    <source>
        <dbReference type="Proteomes" id="UP000027586"/>
    </source>
</evidence>
<dbReference type="PANTHER" id="PTHR47163:SF2">
    <property type="entry name" value="SI:DKEY-17M8.2"/>
    <property type="match status" value="1"/>
</dbReference>
<dbReference type="EMBL" id="CBTN010000194">
    <property type="protein sequence ID" value="CDH61452.1"/>
    <property type="molecule type" value="Genomic_DNA"/>
</dbReference>
<dbReference type="AlphaFoldDB" id="A0A068SHS7"/>
<evidence type="ECO:0000259" key="2">
    <source>
        <dbReference type="SMART" id="SM01126"/>
    </source>
</evidence>
<dbReference type="SMART" id="SM01126">
    <property type="entry name" value="DDE_Tnp_IS1595"/>
    <property type="match status" value="1"/>
</dbReference>
<keyword evidence="4" id="KW-1185">Reference proteome</keyword>
<feature type="domain" description="ISXO2-like transposase" evidence="2">
    <location>
        <begin position="156"/>
        <end position="301"/>
    </location>
</feature>
<organism evidence="3 4">
    <name type="scientific">Lichtheimia corymbifera JMRC:FSU:9682</name>
    <dbReference type="NCBI Taxonomy" id="1263082"/>
    <lineage>
        <taxon>Eukaryota</taxon>
        <taxon>Fungi</taxon>
        <taxon>Fungi incertae sedis</taxon>
        <taxon>Mucoromycota</taxon>
        <taxon>Mucoromycotina</taxon>
        <taxon>Mucoromycetes</taxon>
        <taxon>Mucorales</taxon>
        <taxon>Lichtheimiaceae</taxon>
        <taxon>Lichtheimia</taxon>
    </lineage>
</organism>
<dbReference type="Proteomes" id="UP000027586">
    <property type="component" value="Unassembled WGS sequence"/>
</dbReference>
<dbReference type="OrthoDB" id="2278611at2759"/>
<dbReference type="VEuPathDB" id="FungiDB:LCOR_12227.1"/>
<sequence>MPGIRSIPLMSRTHHMPDLWTFWEHVRSTDAARSYLFDQAVFYTEESGYVVECRNRTPMRLGHSGARGLVWRCPLSNCCNRSQKTTRLDSFFYRMKAPLERILMVIYLFMARTRMTQLEMMTHLHARTLRSIVQGLYYVMEQDLMMDDVKVGGTDPETGERIIVEIDESKFGKRKDNRGHTVDGVWVVGGVERTPQRKAFMMVVRERSANTLQEIVKRFVLKDSHINTDCWSGYNRLDEIPDMNYLHFPVNHSENFVDPVHGTHTNTIEGTWNGIKQNVSARHCTKKMMPWKLVEFIWRRKHDDDWWGGIMKALSSVQVTPADGSEAGPPRSLLTEVIAEDGQAEDGIENLINTILEEHDEDGHRDRRRGIEESSHDTAGSSDQFSNESSYEESDDSDDSDYIE</sequence>
<evidence type="ECO:0000313" key="3">
    <source>
        <dbReference type="EMBL" id="CDH61452.1"/>
    </source>
</evidence>
<evidence type="ECO:0000256" key="1">
    <source>
        <dbReference type="SAM" id="MobiDB-lite"/>
    </source>
</evidence>
<feature type="compositionally biased region" description="Acidic residues" evidence="1">
    <location>
        <begin position="390"/>
        <end position="404"/>
    </location>
</feature>
<proteinExistence type="predicted"/>
<dbReference type="Pfam" id="PF12762">
    <property type="entry name" value="DDE_Tnp_IS1595"/>
    <property type="match status" value="1"/>
</dbReference>
<dbReference type="STRING" id="1263082.A0A068SHS7"/>
<dbReference type="NCBIfam" id="NF033547">
    <property type="entry name" value="transpos_IS1595"/>
    <property type="match status" value="1"/>
</dbReference>
<dbReference type="InterPro" id="IPR024445">
    <property type="entry name" value="Tnp_ISXO2-like"/>
</dbReference>
<comment type="caution">
    <text evidence="3">The sequence shown here is derived from an EMBL/GenBank/DDBJ whole genome shotgun (WGS) entry which is preliminary data.</text>
</comment>
<accession>A0A068SHS7</accession>
<feature type="compositionally biased region" description="Polar residues" evidence="1">
    <location>
        <begin position="377"/>
        <end position="387"/>
    </location>
</feature>
<name>A0A068SHS7_9FUNG</name>